<evidence type="ECO:0000256" key="1">
    <source>
        <dbReference type="ARBA" id="ARBA00022741"/>
    </source>
</evidence>
<dbReference type="Pfam" id="PF00158">
    <property type="entry name" value="Sigma54_activat"/>
    <property type="match status" value="1"/>
</dbReference>
<keyword evidence="5" id="KW-0804">Transcription</keyword>
<dbReference type="InterPro" id="IPR002197">
    <property type="entry name" value="HTH_Fis"/>
</dbReference>
<proteinExistence type="predicted"/>
<dbReference type="PRINTS" id="PR01590">
    <property type="entry name" value="HTHFIS"/>
</dbReference>
<dbReference type="KEGG" id="tpz:Tph_c21610"/>
<dbReference type="Proteomes" id="UP000000467">
    <property type="component" value="Chromosome"/>
</dbReference>
<dbReference type="AlphaFoldDB" id="K4LWI6"/>
<dbReference type="Pfam" id="PF00989">
    <property type="entry name" value="PAS"/>
    <property type="match status" value="1"/>
</dbReference>
<keyword evidence="2" id="KW-0067">ATP-binding</keyword>
<dbReference type="RefSeq" id="WP_015051229.1">
    <property type="nucleotide sequence ID" value="NC_018870.1"/>
</dbReference>
<dbReference type="SUPFAM" id="SSF52540">
    <property type="entry name" value="P-loop containing nucleoside triphosphate hydrolases"/>
    <property type="match status" value="1"/>
</dbReference>
<dbReference type="Gene3D" id="3.40.50.300">
    <property type="entry name" value="P-loop containing nucleotide triphosphate hydrolases"/>
    <property type="match status" value="1"/>
</dbReference>
<dbReference type="SMART" id="SM00382">
    <property type="entry name" value="AAA"/>
    <property type="match status" value="1"/>
</dbReference>
<dbReference type="PROSITE" id="PS50045">
    <property type="entry name" value="SIGMA54_INTERACT_4"/>
    <property type="match status" value="1"/>
</dbReference>
<dbReference type="InterPro" id="IPR003593">
    <property type="entry name" value="AAA+_ATPase"/>
</dbReference>
<gene>
    <name evidence="8" type="ordered locus">Tph_c21610</name>
</gene>
<dbReference type="InterPro" id="IPR009057">
    <property type="entry name" value="Homeodomain-like_sf"/>
</dbReference>
<dbReference type="PANTHER" id="PTHR32071">
    <property type="entry name" value="TRANSCRIPTIONAL REGULATORY PROTEIN"/>
    <property type="match status" value="1"/>
</dbReference>
<feature type="domain" description="PAS" evidence="7">
    <location>
        <begin position="218"/>
        <end position="272"/>
    </location>
</feature>
<dbReference type="FunFam" id="3.40.50.300:FF:000006">
    <property type="entry name" value="DNA-binding transcriptional regulator NtrC"/>
    <property type="match status" value="1"/>
</dbReference>
<dbReference type="Gene3D" id="1.10.10.60">
    <property type="entry name" value="Homeodomain-like"/>
    <property type="match status" value="1"/>
</dbReference>
<sequence length="672" mass="74568">MPNNGTVSRSIAIAWKIFVNTGKIPATVRSEIAESWLRSRRAGVDPWDGVSHRVLSAEQLEALLYKKRSLIDVARPFMTNLYHFVAGSGFIVLLSDEQGFIMEVMGDSDILKNAAELNLIRGASWIEEETGTNGLGTALAIRRPIQVSGEEHYCQKVHGWTCSAAPIYDDDGRVIGALQMSGPSFKTHPHTLGMVVAAVEAIRSQLRLQRRNSELVLLNNRLGNIFHTVSDGVVVVDRNGLIEQVNPAAEKILSKPDSEIRGAMFKEFVERDPGIEELLTTGKSYTDKEVIVNNRTGIVYCLSSGKPIQDEKGAITDGVIFLNPINKIRNLVNRLSGAQATYTFADIIGRNKKLLKAVQLAKLAATNDSNVLLQGESGTGKEVFAQAIHNASSRRNGPFIAVNCGAIPRELIGSELFGYDEGAFTGARRGGRPGKFELASGGTLFLDEIGDMPLEHQVALLRVLQDKRITRIGGEKVIAVDVRVICATNKDLKLEVARGNFREDLFYRLNVISISLPPLRERREDIPLLFDVFFEEICKKMHVDIRDVDPRVIPCLQRYHWPGNIREFQNVIERMVNVAAGQSIRLEHLPEEIVCPHSSGLQPEGDGAPRETTLLAERNRIKRLLAEKERQEISLLLVKNKGNLSKVARELGISRSSLYRKLRKLDILSKGD</sequence>
<dbReference type="SUPFAM" id="SSF55785">
    <property type="entry name" value="PYP-like sensor domain (PAS domain)"/>
    <property type="match status" value="1"/>
</dbReference>
<evidence type="ECO:0000256" key="2">
    <source>
        <dbReference type="ARBA" id="ARBA00022840"/>
    </source>
</evidence>
<dbReference type="STRING" id="1089553.Tph_c21610"/>
<evidence type="ECO:0000259" key="7">
    <source>
        <dbReference type="PROSITE" id="PS50112"/>
    </source>
</evidence>
<dbReference type="GO" id="GO:0006355">
    <property type="term" value="P:regulation of DNA-templated transcription"/>
    <property type="evidence" value="ECO:0007669"/>
    <property type="project" value="InterPro"/>
</dbReference>
<dbReference type="CDD" id="cd00130">
    <property type="entry name" value="PAS"/>
    <property type="match status" value="1"/>
</dbReference>
<dbReference type="Gene3D" id="3.30.450.40">
    <property type="match status" value="1"/>
</dbReference>
<evidence type="ECO:0000313" key="9">
    <source>
        <dbReference type="Proteomes" id="UP000000467"/>
    </source>
</evidence>
<evidence type="ECO:0000256" key="4">
    <source>
        <dbReference type="ARBA" id="ARBA00023125"/>
    </source>
</evidence>
<dbReference type="InterPro" id="IPR025662">
    <property type="entry name" value="Sigma_54_int_dom_ATP-bd_1"/>
</dbReference>
<keyword evidence="3" id="KW-0805">Transcription regulation</keyword>
<dbReference type="OrthoDB" id="9803970at2"/>
<dbReference type="InterPro" id="IPR029016">
    <property type="entry name" value="GAF-like_dom_sf"/>
</dbReference>
<dbReference type="InterPro" id="IPR025943">
    <property type="entry name" value="Sigma_54_int_dom_ATP-bd_2"/>
</dbReference>
<dbReference type="PROSITE" id="PS50112">
    <property type="entry name" value="PAS"/>
    <property type="match status" value="1"/>
</dbReference>
<dbReference type="InterPro" id="IPR027417">
    <property type="entry name" value="P-loop_NTPase"/>
</dbReference>
<dbReference type="Pfam" id="PF02954">
    <property type="entry name" value="HTH_8"/>
    <property type="match status" value="1"/>
</dbReference>
<evidence type="ECO:0000259" key="6">
    <source>
        <dbReference type="PROSITE" id="PS50045"/>
    </source>
</evidence>
<dbReference type="GO" id="GO:0043565">
    <property type="term" value="F:sequence-specific DNA binding"/>
    <property type="evidence" value="ECO:0007669"/>
    <property type="project" value="InterPro"/>
</dbReference>
<dbReference type="Gene3D" id="1.10.8.60">
    <property type="match status" value="1"/>
</dbReference>
<dbReference type="CDD" id="cd00009">
    <property type="entry name" value="AAA"/>
    <property type="match status" value="1"/>
</dbReference>
<dbReference type="HOGENOM" id="CLU_000445_8_12_9"/>
<dbReference type="PANTHER" id="PTHR32071:SF57">
    <property type="entry name" value="C4-DICARBOXYLATE TRANSPORT TRANSCRIPTIONAL REGULATORY PROTEIN DCTD"/>
    <property type="match status" value="1"/>
</dbReference>
<dbReference type="Gene3D" id="3.30.450.20">
    <property type="entry name" value="PAS domain"/>
    <property type="match status" value="1"/>
</dbReference>
<accession>K4LWI6</accession>
<evidence type="ECO:0000313" key="8">
    <source>
        <dbReference type="EMBL" id="AFV12354.1"/>
    </source>
</evidence>
<dbReference type="InterPro" id="IPR013767">
    <property type="entry name" value="PAS_fold"/>
</dbReference>
<dbReference type="InterPro" id="IPR002078">
    <property type="entry name" value="Sigma_54_int"/>
</dbReference>
<feature type="domain" description="Sigma-54 factor interaction" evidence="6">
    <location>
        <begin position="347"/>
        <end position="577"/>
    </location>
</feature>
<dbReference type="GO" id="GO:0005524">
    <property type="term" value="F:ATP binding"/>
    <property type="evidence" value="ECO:0007669"/>
    <property type="project" value="UniProtKB-KW"/>
</dbReference>
<organism evidence="8 9">
    <name type="scientific">Thermacetogenium phaeum (strain ATCC BAA-254 / DSM 26808 / PB)</name>
    <dbReference type="NCBI Taxonomy" id="1089553"/>
    <lineage>
        <taxon>Bacteria</taxon>
        <taxon>Bacillati</taxon>
        <taxon>Bacillota</taxon>
        <taxon>Clostridia</taxon>
        <taxon>Thermoanaerobacterales</taxon>
        <taxon>Thermoanaerobacteraceae</taxon>
        <taxon>Thermacetogenium</taxon>
    </lineage>
</organism>
<dbReference type="InterPro" id="IPR035965">
    <property type="entry name" value="PAS-like_dom_sf"/>
</dbReference>
<dbReference type="EMBL" id="CP003732">
    <property type="protein sequence ID" value="AFV12354.1"/>
    <property type="molecule type" value="Genomic_DNA"/>
</dbReference>
<dbReference type="eggNOG" id="COG3284">
    <property type="taxonomic scope" value="Bacteria"/>
</dbReference>
<dbReference type="SMART" id="SM00091">
    <property type="entry name" value="PAS"/>
    <property type="match status" value="1"/>
</dbReference>
<dbReference type="Pfam" id="PF01590">
    <property type="entry name" value="GAF"/>
    <property type="match status" value="1"/>
</dbReference>
<keyword evidence="9" id="KW-1185">Reference proteome</keyword>
<keyword evidence="4" id="KW-0238">DNA-binding</keyword>
<dbReference type="PROSITE" id="PS00675">
    <property type="entry name" value="SIGMA54_INTERACT_1"/>
    <property type="match status" value="1"/>
</dbReference>
<reference evidence="8 9" key="1">
    <citation type="journal article" date="2012" name="BMC Genomics">
        <title>Genome-guided analysis of physiological and morphological traits of the fermentative acetate oxidizer Thermacetogenium phaeum.</title>
        <authorList>
            <person name="Oehler D."/>
            <person name="Poehlein A."/>
            <person name="Leimbach A."/>
            <person name="Muller N."/>
            <person name="Daniel R."/>
            <person name="Gottschalk G."/>
            <person name="Schink B."/>
        </authorList>
    </citation>
    <scope>NUCLEOTIDE SEQUENCE [LARGE SCALE GENOMIC DNA]</scope>
    <source>
        <strain evidence="9">ATCC BAA-254 / DSM 26808 / PB</strain>
    </source>
</reference>
<protein>
    <submittedName>
        <fullName evidence="8">Sigma54 specific transcriptional regulator</fullName>
    </submittedName>
</protein>
<dbReference type="Pfam" id="PF25601">
    <property type="entry name" value="AAA_lid_14"/>
    <property type="match status" value="1"/>
</dbReference>
<evidence type="ECO:0000256" key="3">
    <source>
        <dbReference type="ARBA" id="ARBA00023015"/>
    </source>
</evidence>
<dbReference type="InterPro" id="IPR003018">
    <property type="entry name" value="GAF"/>
</dbReference>
<dbReference type="SUPFAM" id="SSF46689">
    <property type="entry name" value="Homeodomain-like"/>
    <property type="match status" value="1"/>
</dbReference>
<dbReference type="PROSITE" id="PS00676">
    <property type="entry name" value="SIGMA54_INTERACT_2"/>
    <property type="match status" value="1"/>
</dbReference>
<name>K4LWI6_THEPS</name>
<keyword evidence="1" id="KW-0547">Nucleotide-binding</keyword>
<dbReference type="SUPFAM" id="SSF55781">
    <property type="entry name" value="GAF domain-like"/>
    <property type="match status" value="1"/>
</dbReference>
<dbReference type="InterPro" id="IPR000014">
    <property type="entry name" value="PAS"/>
</dbReference>
<evidence type="ECO:0000256" key="5">
    <source>
        <dbReference type="ARBA" id="ARBA00023163"/>
    </source>
</evidence>
<dbReference type="NCBIfam" id="TIGR00229">
    <property type="entry name" value="sensory_box"/>
    <property type="match status" value="1"/>
</dbReference>
<dbReference type="InterPro" id="IPR058031">
    <property type="entry name" value="AAA_lid_NorR"/>
</dbReference>